<evidence type="ECO:0000256" key="6">
    <source>
        <dbReference type="ARBA" id="ARBA00022918"/>
    </source>
</evidence>
<keyword evidence="1" id="KW-0808">Transferase</keyword>
<dbReference type="Gene3D" id="3.10.10.10">
    <property type="entry name" value="HIV Type 1 Reverse Transcriptase, subunit A, domain 1"/>
    <property type="match status" value="1"/>
</dbReference>
<evidence type="ECO:0008006" key="11">
    <source>
        <dbReference type="Google" id="ProtNLM"/>
    </source>
</evidence>
<sequence>MFDSGLEDLSMPYRRPNPMPFTSRITHFRYHRWAKLPPNVRVYEGKKDPEDHLSIFFYRNRARRVAYAGLQAFMDRFKADCTHIKGVPLVLRIFAFMHGHGHPELTKKLNDKIPKTVDEMWKRVRAFIRGETAADTTEVIRSPQKSFTPLTKTPKEILDMDNVNFPPPPLMVGNLEKQNMNKFCDYHQDRGHNTNDCYHLKKQIEEAVASRRLAHLVKNIRKSGQKIKGSTKGKEKVINMTRSRLRESRNLLVGFSREVNYPLGVIDLEVTIGEYRRTRIVIMKFVVVKSMSSYNALLGRTEMRSLGAVASTINSMIKFPTSNGIANITTTRETLRECRQFEEAQALSWNARITDPSPMQTSSKVINPRERRKPDKGKKLTKSTVEEKIVVNGNYPEQLVTIRGVDMTGISWAIMEHSIDTYPYIKPKVQKKRSLALDRRKVDLCPLPEIDWKIESMMGFWYKCFLDTYKGYHQIQMTTKDEENTTFHTKEGVFCYMKMPFGLKNARATYQRLVDSAFKEQIGVNLEAHVDDMVIKSKTEQDIIKYIEQTFTTLRRINMKLNPKKCSFDMEEGKFFRHIVTLEGIMANPEKTKAVIDMPSPRILKQMQSLSGKVAALNRFLSKSTEQSLHSLDTLNKCTNKKDFRWTEAAEAAFLEMKKLVSKLSTLTTTKKGETLMMYLVVANDLLTERDGRQMHIHYVIQSLQGAETNYAPMEKLALALVHAARWLRRYFQAYPIKVKTDSPIGQVMNKSRASRRLAKWAVELGAYGITYVSRVAVKGQVLANFLANTSTEINATPKVANTPRVEDIPESSSARENITPGPMAWSYTPMEHQTIEENMKADALSKLAPVQFDHLSKEVLVKVFNERSVKAKEDNMENIIVERANKSLLRGIKTRLEKGGPAWAEEVPNVLWAHQTMNKTSMDLCLNLDLLEERKEMAAIREARYKQQVEKYYNKNMRHVQFKVGKFVLRKNEASRAANTGKMRPTWEGPYKVIQAFQSEAYKLSNIQ</sequence>
<feature type="region of interest" description="Disordered" evidence="7">
    <location>
        <begin position="352"/>
        <end position="381"/>
    </location>
</feature>
<dbReference type="InterPro" id="IPR000477">
    <property type="entry name" value="RT_dom"/>
</dbReference>
<dbReference type="GO" id="GO:0016787">
    <property type="term" value="F:hydrolase activity"/>
    <property type="evidence" value="ECO:0007669"/>
    <property type="project" value="UniProtKB-KW"/>
</dbReference>
<reference evidence="10" key="1">
    <citation type="journal article" date="2019" name="Sci. Rep.">
        <title>Draft genome of Tanacetum cinerariifolium, the natural source of mosquito coil.</title>
        <authorList>
            <person name="Yamashiro T."/>
            <person name="Shiraishi A."/>
            <person name="Satake H."/>
            <person name="Nakayama K."/>
        </authorList>
    </citation>
    <scope>NUCLEOTIDE SEQUENCE</scope>
</reference>
<evidence type="ECO:0000313" key="10">
    <source>
        <dbReference type="EMBL" id="GEU47348.1"/>
    </source>
</evidence>
<protein>
    <recommendedName>
        <fullName evidence="11">Reverse transcriptase domain-containing protein</fullName>
    </recommendedName>
</protein>
<dbReference type="EMBL" id="BKCJ010002259">
    <property type="protein sequence ID" value="GEU47348.1"/>
    <property type="molecule type" value="Genomic_DNA"/>
</dbReference>
<dbReference type="GO" id="GO:0004519">
    <property type="term" value="F:endonuclease activity"/>
    <property type="evidence" value="ECO:0007669"/>
    <property type="project" value="UniProtKB-KW"/>
</dbReference>
<dbReference type="AlphaFoldDB" id="A0A6L2KD01"/>
<proteinExistence type="predicted"/>
<dbReference type="Pfam" id="PF17917">
    <property type="entry name" value="RT_RNaseH"/>
    <property type="match status" value="1"/>
</dbReference>
<accession>A0A6L2KD01</accession>
<dbReference type="Pfam" id="PF00078">
    <property type="entry name" value="RVT_1"/>
    <property type="match status" value="1"/>
</dbReference>
<dbReference type="PANTHER" id="PTHR37984">
    <property type="entry name" value="PROTEIN CBG26694"/>
    <property type="match status" value="1"/>
</dbReference>
<evidence type="ECO:0000256" key="3">
    <source>
        <dbReference type="ARBA" id="ARBA00022722"/>
    </source>
</evidence>
<evidence type="ECO:0000259" key="9">
    <source>
        <dbReference type="Pfam" id="PF17917"/>
    </source>
</evidence>
<evidence type="ECO:0000256" key="1">
    <source>
        <dbReference type="ARBA" id="ARBA00022679"/>
    </source>
</evidence>
<evidence type="ECO:0000259" key="8">
    <source>
        <dbReference type="Pfam" id="PF00078"/>
    </source>
</evidence>
<organism evidence="10">
    <name type="scientific">Tanacetum cinerariifolium</name>
    <name type="common">Dalmatian daisy</name>
    <name type="synonym">Chrysanthemum cinerariifolium</name>
    <dbReference type="NCBI Taxonomy" id="118510"/>
    <lineage>
        <taxon>Eukaryota</taxon>
        <taxon>Viridiplantae</taxon>
        <taxon>Streptophyta</taxon>
        <taxon>Embryophyta</taxon>
        <taxon>Tracheophyta</taxon>
        <taxon>Spermatophyta</taxon>
        <taxon>Magnoliopsida</taxon>
        <taxon>eudicotyledons</taxon>
        <taxon>Gunneridae</taxon>
        <taxon>Pentapetalae</taxon>
        <taxon>asterids</taxon>
        <taxon>campanulids</taxon>
        <taxon>Asterales</taxon>
        <taxon>Asteraceae</taxon>
        <taxon>Asteroideae</taxon>
        <taxon>Anthemideae</taxon>
        <taxon>Anthemidinae</taxon>
        <taxon>Tanacetum</taxon>
    </lineage>
</organism>
<dbReference type="SUPFAM" id="SSF56672">
    <property type="entry name" value="DNA/RNA polymerases"/>
    <property type="match status" value="1"/>
</dbReference>
<dbReference type="Gene3D" id="3.30.70.270">
    <property type="match status" value="2"/>
</dbReference>
<feature type="domain" description="Reverse transcriptase" evidence="8">
    <location>
        <begin position="455"/>
        <end position="575"/>
    </location>
</feature>
<dbReference type="PANTHER" id="PTHR37984:SF5">
    <property type="entry name" value="PROTEIN NYNRIN-LIKE"/>
    <property type="match status" value="1"/>
</dbReference>
<dbReference type="InterPro" id="IPR041373">
    <property type="entry name" value="RT_RNaseH"/>
</dbReference>
<dbReference type="InterPro" id="IPR050951">
    <property type="entry name" value="Retrovirus_Pol_polyprotein"/>
</dbReference>
<keyword evidence="5" id="KW-0378">Hydrolase</keyword>
<dbReference type="InterPro" id="IPR043128">
    <property type="entry name" value="Rev_trsase/Diguanyl_cyclase"/>
</dbReference>
<keyword evidence="6" id="KW-0695">RNA-directed DNA polymerase</keyword>
<keyword evidence="4" id="KW-0255">Endonuclease</keyword>
<dbReference type="GO" id="GO:0003964">
    <property type="term" value="F:RNA-directed DNA polymerase activity"/>
    <property type="evidence" value="ECO:0007669"/>
    <property type="project" value="UniProtKB-KW"/>
</dbReference>
<feature type="domain" description="Reverse transcriptase RNase H-like" evidence="9">
    <location>
        <begin position="689"/>
        <end position="768"/>
    </location>
</feature>
<evidence type="ECO:0000256" key="5">
    <source>
        <dbReference type="ARBA" id="ARBA00022801"/>
    </source>
</evidence>
<keyword evidence="3" id="KW-0540">Nuclease</keyword>
<gene>
    <name evidence="10" type="ORF">Tci_019326</name>
</gene>
<evidence type="ECO:0000256" key="7">
    <source>
        <dbReference type="SAM" id="MobiDB-lite"/>
    </source>
</evidence>
<comment type="caution">
    <text evidence="10">The sequence shown here is derived from an EMBL/GenBank/DDBJ whole genome shotgun (WGS) entry which is preliminary data.</text>
</comment>
<feature type="region of interest" description="Disordered" evidence="7">
    <location>
        <begin position="805"/>
        <end position="824"/>
    </location>
</feature>
<evidence type="ECO:0000256" key="4">
    <source>
        <dbReference type="ARBA" id="ARBA00022759"/>
    </source>
</evidence>
<keyword evidence="2" id="KW-0548">Nucleotidyltransferase</keyword>
<name>A0A6L2KD01_TANCI</name>
<dbReference type="CDD" id="cd01647">
    <property type="entry name" value="RT_LTR"/>
    <property type="match status" value="1"/>
</dbReference>
<dbReference type="InterPro" id="IPR043502">
    <property type="entry name" value="DNA/RNA_pol_sf"/>
</dbReference>
<evidence type="ECO:0000256" key="2">
    <source>
        <dbReference type="ARBA" id="ARBA00022695"/>
    </source>
</evidence>